<dbReference type="PANTHER" id="PTHR47027:SF20">
    <property type="entry name" value="REVERSE TRANSCRIPTASE-LIKE PROTEIN WITH RNA-DIRECTED DNA POLYMERASE DOMAIN"/>
    <property type="match status" value="1"/>
</dbReference>
<organism evidence="1 2">
    <name type="scientific">Diabrotica balteata</name>
    <name type="common">Banded cucumber beetle</name>
    <dbReference type="NCBI Taxonomy" id="107213"/>
    <lineage>
        <taxon>Eukaryota</taxon>
        <taxon>Metazoa</taxon>
        <taxon>Ecdysozoa</taxon>
        <taxon>Arthropoda</taxon>
        <taxon>Hexapoda</taxon>
        <taxon>Insecta</taxon>
        <taxon>Pterygota</taxon>
        <taxon>Neoptera</taxon>
        <taxon>Endopterygota</taxon>
        <taxon>Coleoptera</taxon>
        <taxon>Polyphaga</taxon>
        <taxon>Cucujiformia</taxon>
        <taxon>Chrysomeloidea</taxon>
        <taxon>Chrysomelidae</taxon>
        <taxon>Galerucinae</taxon>
        <taxon>Diabroticina</taxon>
        <taxon>Diabroticites</taxon>
        <taxon>Diabrotica</taxon>
    </lineage>
</organism>
<dbReference type="OrthoDB" id="6771993at2759"/>
<sequence length="111" mass="13171">MIISKENINKAHLYINGTQLERVKQYCYLGTIINEQWSNLQEIMCRIGKARTVFNKMSAIFKSHNISLYTKMRHLRCCVFSVLLYGAETWTLTDITIKKLEAFEVWLYRRS</sequence>
<proteinExistence type="predicted"/>
<evidence type="ECO:0000313" key="1">
    <source>
        <dbReference type="EMBL" id="CAG9830952.1"/>
    </source>
</evidence>
<dbReference type="Proteomes" id="UP001153709">
    <property type="component" value="Chromosome 3"/>
</dbReference>
<dbReference type="PANTHER" id="PTHR47027">
    <property type="entry name" value="REVERSE TRANSCRIPTASE DOMAIN-CONTAINING PROTEIN"/>
    <property type="match status" value="1"/>
</dbReference>
<accession>A0A9N9SWS3</accession>
<name>A0A9N9SWS3_DIABA</name>
<keyword evidence="2" id="KW-1185">Reference proteome</keyword>
<evidence type="ECO:0000313" key="2">
    <source>
        <dbReference type="Proteomes" id="UP001153709"/>
    </source>
</evidence>
<reference evidence="1" key="1">
    <citation type="submission" date="2022-01" db="EMBL/GenBank/DDBJ databases">
        <authorList>
            <person name="King R."/>
        </authorList>
    </citation>
    <scope>NUCLEOTIDE SEQUENCE</scope>
</reference>
<dbReference type="EMBL" id="OU898278">
    <property type="protein sequence ID" value="CAG9830952.1"/>
    <property type="molecule type" value="Genomic_DNA"/>
</dbReference>
<gene>
    <name evidence="1" type="ORF">DIABBA_LOCUS4594</name>
</gene>
<dbReference type="AlphaFoldDB" id="A0A9N9SWS3"/>
<protein>
    <submittedName>
        <fullName evidence="1">Uncharacterized protein</fullName>
    </submittedName>
</protein>